<evidence type="ECO:0000313" key="2">
    <source>
        <dbReference type="Proteomes" id="UP000827976"/>
    </source>
</evidence>
<dbReference type="EMBL" id="CM037028">
    <property type="protein sequence ID" value="KAH7655346.1"/>
    <property type="molecule type" value="Genomic_DNA"/>
</dbReference>
<reference evidence="2" key="1">
    <citation type="journal article" date="2022" name="Nat. Commun.">
        <title>Chromosome evolution and the genetic basis of agronomically important traits in greater yam.</title>
        <authorList>
            <person name="Bredeson J.V."/>
            <person name="Lyons J.B."/>
            <person name="Oniyinde I.O."/>
            <person name="Okereke N.R."/>
            <person name="Kolade O."/>
            <person name="Nnabue I."/>
            <person name="Nwadili C.O."/>
            <person name="Hribova E."/>
            <person name="Parker M."/>
            <person name="Nwogha J."/>
            <person name="Shu S."/>
            <person name="Carlson J."/>
            <person name="Kariba R."/>
            <person name="Muthemba S."/>
            <person name="Knop K."/>
            <person name="Barton G.J."/>
            <person name="Sherwood A.V."/>
            <person name="Lopez-Montes A."/>
            <person name="Asiedu R."/>
            <person name="Jamnadass R."/>
            <person name="Muchugi A."/>
            <person name="Goodstein D."/>
            <person name="Egesi C.N."/>
            <person name="Featherston J."/>
            <person name="Asfaw A."/>
            <person name="Simpson G.G."/>
            <person name="Dolezel J."/>
            <person name="Hendre P.S."/>
            <person name="Van Deynze A."/>
            <person name="Kumar P.L."/>
            <person name="Obidiegwu J.E."/>
            <person name="Bhattacharjee R."/>
            <person name="Rokhsar D.S."/>
        </authorList>
    </citation>
    <scope>NUCLEOTIDE SEQUENCE [LARGE SCALE GENOMIC DNA]</scope>
    <source>
        <strain evidence="2">cv. TDa95/00328</strain>
    </source>
</reference>
<accession>A0ACB7U4Y9</accession>
<comment type="caution">
    <text evidence="1">The sequence shown here is derived from an EMBL/GenBank/DDBJ whole genome shotgun (WGS) entry which is preliminary data.</text>
</comment>
<dbReference type="Proteomes" id="UP000827976">
    <property type="component" value="Chromosome 18"/>
</dbReference>
<keyword evidence="1" id="KW-0012">Acyltransferase</keyword>
<evidence type="ECO:0000313" key="1">
    <source>
        <dbReference type="EMBL" id="KAH7655346.1"/>
    </source>
</evidence>
<proteinExistence type="predicted"/>
<keyword evidence="1" id="KW-0808">Transferase</keyword>
<gene>
    <name evidence="1" type="ORF">IHE45_18G004400</name>
</gene>
<organism evidence="1 2">
    <name type="scientific">Dioscorea alata</name>
    <name type="common">Purple yam</name>
    <dbReference type="NCBI Taxonomy" id="55571"/>
    <lineage>
        <taxon>Eukaryota</taxon>
        <taxon>Viridiplantae</taxon>
        <taxon>Streptophyta</taxon>
        <taxon>Embryophyta</taxon>
        <taxon>Tracheophyta</taxon>
        <taxon>Spermatophyta</taxon>
        <taxon>Magnoliopsida</taxon>
        <taxon>Liliopsida</taxon>
        <taxon>Dioscoreales</taxon>
        <taxon>Dioscoreaceae</taxon>
        <taxon>Dioscorea</taxon>
    </lineage>
</organism>
<keyword evidence="2" id="KW-1185">Reference proteome</keyword>
<dbReference type="EC" id="2.3.1.84" evidence="1"/>
<sequence>MILRFPFKPPPLLLHRNSSINDSFFSSIHSNRLRLRLRHRHRRCRLEIRAKSPFDEILLSVAPSLQSLLVPAAAAVLGAAFLISSDLSRRREDRDAEVDGVGVVGDWILFTSPTPFNRCVLLRCPSVSFEDGCELLDGVNDRLVREERHYVNLSRGLIPMKSGEERDFADEVCYQRVCVGTEDGGVLSLDWPENLDLGKEHGLDTTVLIVPGTTEGSMDTNVRLFVHDALKHGYFPIVMNPRGCAGSPLTTARLFTAADSDDICTAIQYVKKARPWTTLMGIGWGYGANMLTKHLAEVGETTPLTAAVCIDNPFDLEEATRSFPHHVVMDQKLAVGLVDILRANKELFQGKTKRFDVTKALAATSLREFDTAVSMVSYGFDFIEDFYSNSSTRELVGSVKIPVLFIQTDDGTVPLFSIPRTLIAENPFTSLLLCSCLPSTIITSRRSSILWCQRLAIEWLTGVEFALLKGRHPLLKDVDVTINPLKGEAFVRGRTSEIGITTEKKIHQASNLPHLFVNNPRGNFFRLAQSNYVNGFLVNQNNSVLSERDGAIWKDVNDALKQNPSINADQDGGGGDSLDIEQSQVLQTAAVVMNMLDATMPDTLDDEQKKKVLTAIGQGETLMKALQGTVPEDVRGKLTSVVSEILQNQSTNLNIDVLRRIGWVPKLASKVKSSVEEKLTEVSSSESSQSDTYFPEHNKVDADDGVGSQNLSEPKPGDNSTQESDLSFQDNNVQVSEYTGVDSEVGGKSSQDVKFDKGNELHEEISEQPKISQKDGAADRKSADSQMNVNDTNDVQNSDLKDVDPITKPNMVTSSNDSEATSTPASFTSDQQAIDENEIEVKKSAEKTNQNMTDQTSQSLSPKAEEPLAQPSSPKEPSINVSEALNALTGFDDSTQMAVNSVFEVLEDMIDQFEKASNQGNADEIDENASQQAAPALEDPPSTRSYGTEKINDRNNVMRVEENAEQSYQGIDDSLHEDGAGPSDEFEKRYFENKVKFNPCSSSTESVTQLKGNSESVNHLDEKNTDAGKNIDKIRHVPNFPMNVTVNPPQPWMLPYGNYLYWDYSVPLPVVQSVDSDSATDLFLDTEAGQWKMPDQSNPIGGNGENEHINQKGHFAHYSYQSGDGDEIVEPTYVIVDTEYSGVQSLSTEELEMTEYSSKMEETKRDELICLVRDDLLEALKVEVSRQLAIPVLEVIESDLVGDLETIADAVSKSVVHDNELNLNLLSKNNGIASEKFGVIEGECIVRTIIYAIQHTSHLRKVLPVGVILGASLASLRKYFQVAVLHDEGHSEPSCDNGEFVTEKTKVNSSGHFVGANNQHGDSDKSSDSAITGLKKSNLGGSSVMVGAVTAALGASALVAQHQKNNGYKQDGALEFPSRVSNNRGLLQEVHNKLEEEDPGKNQNNLVSSLAEKAMSVASPVVPTNSDGEVDQERLVAILAELGQKGGILRLVGKIALLWGGIRGAMSLTDRLISFLHIADRPLVQRVFGFVCMALVLWSPVVIPLLPTLVQSWTTKAPNVVAEYACIVGFYVATTILVMLWGKRIRGYENPVEQYGLDLTSRPRIHDFLKGLIGGIMMVMCIHSTNALLGYARLSWPSALPSSSAGAALLLTSYGHMLILVIRGTVTAFGIALVEELLFRSWLLEEVTTDLGYHCAIIISGLAFSFIQRSLHSVPGFFLLSLALVGIKQRANGKLAALIGIRTGVMTTNFLLQTGGFLRYRHDIPFWLISNHPLHPFNGVIGLSLAFALAIIFFSWTPNNSSSSIVQK</sequence>
<name>A0ACB7U4Y9_DIOAL</name>
<protein>
    <submittedName>
        <fullName evidence="1">Alcohol O-acetyltransferase protein</fullName>
        <ecNumber evidence="1">2.3.1.84</ecNumber>
    </submittedName>
</protein>